<name>A0A8J2WZ21_9STRA</name>
<evidence type="ECO:0000313" key="4">
    <source>
        <dbReference type="EMBL" id="CAH0367496.1"/>
    </source>
</evidence>
<dbReference type="Proteomes" id="UP000789595">
    <property type="component" value="Unassembled WGS sequence"/>
</dbReference>
<dbReference type="EMBL" id="CAKKNE010000002">
    <property type="protein sequence ID" value="CAH0367496.1"/>
    <property type="molecule type" value="Genomic_DNA"/>
</dbReference>
<dbReference type="AlphaFoldDB" id="A0A8J2WZ21"/>
<protein>
    <submittedName>
        <fullName evidence="4">Uncharacterized protein</fullName>
    </submittedName>
</protein>
<keyword evidence="5" id="KW-1185">Reference proteome</keyword>
<reference evidence="4" key="1">
    <citation type="submission" date="2021-11" db="EMBL/GenBank/DDBJ databases">
        <authorList>
            <consortium name="Genoscope - CEA"/>
            <person name="William W."/>
        </authorList>
    </citation>
    <scope>NUCLEOTIDE SEQUENCE</scope>
</reference>
<dbReference type="PANTHER" id="PTHR22904:SF523">
    <property type="entry name" value="STRESS-INDUCED-PHOSPHOPROTEIN 1"/>
    <property type="match status" value="1"/>
</dbReference>
<evidence type="ECO:0000256" key="2">
    <source>
        <dbReference type="ARBA" id="ARBA00022803"/>
    </source>
</evidence>
<feature type="non-terminal residue" evidence="4">
    <location>
        <position position="1"/>
    </location>
</feature>
<gene>
    <name evidence="4" type="ORF">PECAL_2P05190</name>
</gene>
<dbReference type="GO" id="GO:0051879">
    <property type="term" value="F:Hsp90 protein binding"/>
    <property type="evidence" value="ECO:0007669"/>
    <property type="project" value="TreeGrafter"/>
</dbReference>
<evidence type="ECO:0000256" key="3">
    <source>
        <dbReference type="SAM" id="Phobius"/>
    </source>
</evidence>
<keyword evidence="1" id="KW-0677">Repeat</keyword>
<keyword evidence="3" id="KW-0812">Transmembrane</keyword>
<feature type="transmembrane region" description="Helical" evidence="3">
    <location>
        <begin position="223"/>
        <end position="245"/>
    </location>
</feature>
<dbReference type="Gene3D" id="1.25.40.10">
    <property type="entry name" value="Tetratricopeptide repeat domain"/>
    <property type="match status" value="1"/>
</dbReference>
<sequence length="297" mass="32961">LGLCPPTERLPLHAIEERQQHQTTLPAHPKQSAAACRAITMNASQAKQRGARCYVAKDYAGAVRCFTEAIERADGNDMDLHLYHSNRCAAYQQLGRWREALDDAEATVQISPTWAKGWSRLGACLERDPRRRGEAAAAYARAAELDPTGRPPPRQSDGLDAVTRVRIWYEGLDGLNKAGVWAAALFALYFLSIIMGGSRRGYAPPRRRNAAYEREYDDYRPSYYGGGGGQGLGTMGLAALMLAAWKLPPYFGHQPFLGMGPMQFMWLVQMLTGQRRGFGRGIGRGFGRGFGRRRGFF</sequence>
<proteinExistence type="predicted"/>
<accession>A0A8J2WZ21</accession>
<dbReference type="InterPro" id="IPR019734">
    <property type="entry name" value="TPR_rpt"/>
</dbReference>
<dbReference type="OrthoDB" id="2423701at2759"/>
<dbReference type="SUPFAM" id="SSF48452">
    <property type="entry name" value="TPR-like"/>
    <property type="match status" value="1"/>
</dbReference>
<evidence type="ECO:0000313" key="5">
    <source>
        <dbReference type="Proteomes" id="UP000789595"/>
    </source>
</evidence>
<organism evidence="4 5">
    <name type="scientific">Pelagomonas calceolata</name>
    <dbReference type="NCBI Taxonomy" id="35677"/>
    <lineage>
        <taxon>Eukaryota</taxon>
        <taxon>Sar</taxon>
        <taxon>Stramenopiles</taxon>
        <taxon>Ochrophyta</taxon>
        <taxon>Pelagophyceae</taxon>
        <taxon>Pelagomonadales</taxon>
        <taxon>Pelagomonadaceae</taxon>
        <taxon>Pelagomonas</taxon>
    </lineage>
</organism>
<dbReference type="PANTHER" id="PTHR22904">
    <property type="entry name" value="TPR REPEAT CONTAINING PROTEIN"/>
    <property type="match status" value="1"/>
</dbReference>
<dbReference type="SMART" id="SM00028">
    <property type="entry name" value="TPR"/>
    <property type="match status" value="3"/>
</dbReference>
<evidence type="ECO:0000256" key="1">
    <source>
        <dbReference type="ARBA" id="ARBA00022737"/>
    </source>
</evidence>
<comment type="caution">
    <text evidence="4">The sequence shown here is derived from an EMBL/GenBank/DDBJ whole genome shotgun (WGS) entry which is preliminary data.</text>
</comment>
<keyword evidence="2" id="KW-0802">TPR repeat</keyword>
<keyword evidence="3" id="KW-0472">Membrane</keyword>
<dbReference type="InterPro" id="IPR011990">
    <property type="entry name" value="TPR-like_helical_dom_sf"/>
</dbReference>
<keyword evidence="3" id="KW-1133">Transmembrane helix</keyword>
<feature type="transmembrane region" description="Helical" evidence="3">
    <location>
        <begin position="180"/>
        <end position="202"/>
    </location>
</feature>